<dbReference type="AlphaFoldDB" id="A0AAF0QJZ2"/>
<feature type="compositionally biased region" description="Polar residues" evidence="1">
    <location>
        <begin position="7"/>
        <end position="21"/>
    </location>
</feature>
<keyword evidence="3" id="KW-1185">Reference proteome</keyword>
<organism evidence="2 3">
    <name type="scientific">Solanum verrucosum</name>
    <dbReference type="NCBI Taxonomy" id="315347"/>
    <lineage>
        <taxon>Eukaryota</taxon>
        <taxon>Viridiplantae</taxon>
        <taxon>Streptophyta</taxon>
        <taxon>Embryophyta</taxon>
        <taxon>Tracheophyta</taxon>
        <taxon>Spermatophyta</taxon>
        <taxon>Magnoliopsida</taxon>
        <taxon>eudicotyledons</taxon>
        <taxon>Gunneridae</taxon>
        <taxon>Pentapetalae</taxon>
        <taxon>asterids</taxon>
        <taxon>lamiids</taxon>
        <taxon>Solanales</taxon>
        <taxon>Solanaceae</taxon>
        <taxon>Solanoideae</taxon>
        <taxon>Solaneae</taxon>
        <taxon>Solanum</taxon>
    </lineage>
</organism>
<feature type="region of interest" description="Disordered" evidence="1">
    <location>
        <begin position="1"/>
        <end position="42"/>
    </location>
</feature>
<accession>A0AAF0QJZ2</accession>
<name>A0AAF0QJZ2_SOLVR</name>
<protein>
    <submittedName>
        <fullName evidence="2">Uncharacterized protein</fullName>
    </submittedName>
</protein>
<dbReference type="Proteomes" id="UP001234989">
    <property type="component" value="Chromosome 4"/>
</dbReference>
<reference evidence="2" key="1">
    <citation type="submission" date="2023-08" db="EMBL/GenBank/DDBJ databases">
        <title>A de novo genome assembly of Solanum verrucosum Schlechtendal, a Mexican diploid species geographically isolated from the other diploid A-genome species in potato relatives.</title>
        <authorList>
            <person name="Hosaka K."/>
        </authorList>
    </citation>
    <scope>NUCLEOTIDE SEQUENCE</scope>
    <source>
        <tissue evidence="2">Young leaves</tissue>
    </source>
</reference>
<evidence type="ECO:0000313" key="2">
    <source>
        <dbReference type="EMBL" id="WMV25212.1"/>
    </source>
</evidence>
<evidence type="ECO:0000256" key="1">
    <source>
        <dbReference type="SAM" id="MobiDB-lite"/>
    </source>
</evidence>
<proteinExistence type="predicted"/>
<gene>
    <name evidence="2" type="ORF">MTR67_018597</name>
</gene>
<evidence type="ECO:0000313" key="3">
    <source>
        <dbReference type="Proteomes" id="UP001234989"/>
    </source>
</evidence>
<dbReference type="EMBL" id="CP133615">
    <property type="protein sequence ID" value="WMV25212.1"/>
    <property type="molecule type" value="Genomic_DNA"/>
</dbReference>
<sequence>MPDQGFSWGQQWFSSASHSQGVGSGSDKPGIRAKSSRVLRSL</sequence>